<keyword evidence="8" id="KW-1185">Reference proteome</keyword>
<dbReference type="InterPro" id="IPR002372">
    <property type="entry name" value="PQQ_rpt_dom"/>
</dbReference>
<sequence>MGKYFLVRELGRGGMGVVHEARTLAGVSVVIKFLHADRAHEPHYRRRFAREIELTRRINSPFIPRVLDADAEAERPWMVTEYFSASSLTEVARRKPLTGESLLKVALGTAGALQDIHQVGLVHRDLKPENVLLTDNGPRVIDFGISWTPELSRLTRTEDFIGTPAYLAPEQIPPRGTTRVPEATFAVDIFAWASIVVFAATGRAPFEMTGAHISVVLMTIQECAPDLSEVPEPLRNIVAQCLVADPAARPTADSLVAQLSELVDLAGSAPPAVTPPREEPPRPSRHGLVRLARAGAAVMAVVATFSSWQPSGDTEWTRRLRPPSAGAGAASCAPAKDALFCAVPGRQVMRVAPDSGHAVWYDRSVTAQRSLTIEVSTAVVVETGIPQQESALLGFDKGSGKQLWKKPLYGTHTLAGQVVVTTDQNGVTRGFRALDGKELWTRKKTTPNGIEIIGSTSSAFYSREVTDSGVTFTAQNAGTGDVLWQRHSDSKPNAVPIGVTPKGTLNFTVQDTNSGDTVAVAQFRHDTGWTTARLREPVAGASITASGDTFYVATPSGSLLAVNCPTGEQRWRTEHEEYFSSGLTVADGRLYLLDDEGRLLVFAAASGARLWTSSDHPSASAVQDVSLPSPMVADGRAYAITGDDQLFSVGLPR</sequence>
<dbReference type="AlphaFoldDB" id="A0A101SLK2"/>
<organism evidence="7 8">
    <name type="scientific">Streptomyces griseoruber</name>
    <dbReference type="NCBI Taxonomy" id="1943"/>
    <lineage>
        <taxon>Bacteria</taxon>
        <taxon>Bacillati</taxon>
        <taxon>Actinomycetota</taxon>
        <taxon>Actinomycetes</taxon>
        <taxon>Kitasatosporales</taxon>
        <taxon>Streptomycetaceae</taxon>
        <taxon>Streptomyces</taxon>
    </lineage>
</organism>
<evidence type="ECO:0000256" key="1">
    <source>
        <dbReference type="ARBA" id="ARBA00022679"/>
    </source>
</evidence>
<dbReference type="PROSITE" id="PS50011">
    <property type="entry name" value="PROTEIN_KINASE_DOM"/>
    <property type="match status" value="1"/>
</dbReference>
<dbReference type="Gene3D" id="1.10.510.10">
    <property type="entry name" value="Transferase(Phosphotransferase) domain 1"/>
    <property type="match status" value="1"/>
</dbReference>
<accession>A0A101SLK2</accession>
<dbReference type="InterPro" id="IPR015943">
    <property type="entry name" value="WD40/YVTN_repeat-like_dom_sf"/>
</dbReference>
<dbReference type="Pfam" id="PF00069">
    <property type="entry name" value="Pkinase"/>
    <property type="match status" value="1"/>
</dbReference>
<evidence type="ECO:0000256" key="2">
    <source>
        <dbReference type="ARBA" id="ARBA00022741"/>
    </source>
</evidence>
<evidence type="ECO:0000313" key="8">
    <source>
        <dbReference type="Proteomes" id="UP000052982"/>
    </source>
</evidence>
<dbReference type="OrthoDB" id="9762169at2"/>
<feature type="domain" description="Protein kinase" evidence="6">
    <location>
        <begin position="4"/>
        <end position="263"/>
    </location>
</feature>
<evidence type="ECO:0000256" key="3">
    <source>
        <dbReference type="ARBA" id="ARBA00022777"/>
    </source>
</evidence>
<dbReference type="PANTHER" id="PTHR43289">
    <property type="entry name" value="MITOGEN-ACTIVATED PROTEIN KINASE KINASE KINASE 20-RELATED"/>
    <property type="match status" value="1"/>
</dbReference>
<dbReference type="Pfam" id="PF13360">
    <property type="entry name" value="PQQ_2"/>
    <property type="match status" value="2"/>
</dbReference>
<dbReference type="SMART" id="SM00564">
    <property type="entry name" value="PQQ"/>
    <property type="match status" value="3"/>
</dbReference>
<dbReference type="InterPro" id="IPR017441">
    <property type="entry name" value="Protein_kinase_ATP_BS"/>
</dbReference>
<evidence type="ECO:0000256" key="4">
    <source>
        <dbReference type="ARBA" id="ARBA00022840"/>
    </source>
</evidence>
<dbReference type="SMART" id="SM00220">
    <property type="entry name" value="S_TKc"/>
    <property type="match status" value="1"/>
</dbReference>
<dbReference type="GO" id="GO:0004674">
    <property type="term" value="F:protein serine/threonine kinase activity"/>
    <property type="evidence" value="ECO:0007669"/>
    <property type="project" value="TreeGrafter"/>
</dbReference>
<dbReference type="InterPro" id="IPR011047">
    <property type="entry name" value="Quinoprotein_ADH-like_sf"/>
</dbReference>
<dbReference type="CDD" id="cd14014">
    <property type="entry name" value="STKc_PknB_like"/>
    <property type="match status" value="1"/>
</dbReference>
<dbReference type="Gene3D" id="2.130.10.10">
    <property type="entry name" value="YVTN repeat-like/Quinoprotein amine dehydrogenase"/>
    <property type="match status" value="1"/>
</dbReference>
<dbReference type="GO" id="GO:0005524">
    <property type="term" value="F:ATP binding"/>
    <property type="evidence" value="ECO:0007669"/>
    <property type="project" value="UniProtKB-UniRule"/>
</dbReference>
<evidence type="ECO:0000259" key="6">
    <source>
        <dbReference type="PROSITE" id="PS50011"/>
    </source>
</evidence>
<dbReference type="PROSITE" id="PS00107">
    <property type="entry name" value="PROTEIN_KINASE_ATP"/>
    <property type="match status" value="1"/>
</dbReference>
<keyword evidence="2 5" id="KW-0547">Nucleotide-binding</keyword>
<keyword evidence="4 5" id="KW-0067">ATP-binding</keyword>
<proteinExistence type="predicted"/>
<reference evidence="7 8" key="1">
    <citation type="submission" date="2015-10" db="EMBL/GenBank/DDBJ databases">
        <title>Draft genome sequence of Streptomyces griseoruber DSM 40281, type strain for the species Streptomyces griseoruber.</title>
        <authorList>
            <person name="Ruckert C."/>
            <person name="Winkler A."/>
            <person name="Kalinowski J."/>
            <person name="Kampfer P."/>
            <person name="Glaeser S."/>
        </authorList>
    </citation>
    <scope>NUCLEOTIDE SEQUENCE [LARGE SCALE GENOMIC DNA]</scope>
    <source>
        <strain evidence="7 8">DSM 40281</strain>
    </source>
</reference>
<dbReference type="SUPFAM" id="SSF50998">
    <property type="entry name" value="Quinoprotein alcohol dehydrogenase-like"/>
    <property type="match status" value="2"/>
</dbReference>
<dbReference type="Proteomes" id="UP000052982">
    <property type="component" value="Unassembled WGS sequence"/>
</dbReference>
<keyword evidence="1" id="KW-0808">Transferase</keyword>
<dbReference type="InterPro" id="IPR018391">
    <property type="entry name" value="PQQ_b-propeller_rpt"/>
</dbReference>
<dbReference type="InterPro" id="IPR000719">
    <property type="entry name" value="Prot_kinase_dom"/>
</dbReference>
<dbReference type="PANTHER" id="PTHR43289:SF34">
    <property type="entry name" value="SERINE_THREONINE-PROTEIN KINASE YBDM-RELATED"/>
    <property type="match status" value="1"/>
</dbReference>
<evidence type="ECO:0000256" key="5">
    <source>
        <dbReference type="PROSITE-ProRule" id="PRU10141"/>
    </source>
</evidence>
<protein>
    <recommendedName>
        <fullName evidence="6">Protein kinase domain-containing protein</fullName>
    </recommendedName>
</protein>
<dbReference type="RefSeq" id="WP_059203394.1">
    <property type="nucleotide sequence ID" value="NZ_KQ948783.1"/>
</dbReference>
<dbReference type="EMBL" id="LMWW01000067">
    <property type="protein sequence ID" value="KUN76255.1"/>
    <property type="molecule type" value="Genomic_DNA"/>
</dbReference>
<dbReference type="InterPro" id="IPR008271">
    <property type="entry name" value="Ser/Thr_kinase_AS"/>
</dbReference>
<dbReference type="STRING" id="1943.AQJ64_38660"/>
<keyword evidence="3" id="KW-0418">Kinase</keyword>
<evidence type="ECO:0000313" key="7">
    <source>
        <dbReference type="EMBL" id="KUN76255.1"/>
    </source>
</evidence>
<comment type="caution">
    <text evidence="7">The sequence shown here is derived from an EMBL/GenBank/DDBJ whole genome shotgun (WGS) entry which is preliminary data.</text>
</comment>
<dbReference type="Gene3D" id="2.40.10.480">
    <property type="match status" value="1"/>
</dbReference>
<name>A0A101SLK2_9ACTN</name>
<dbReference type="SUPFAM" id="SSF56112">
    <property type="entry name" value="Protein kinase-like (PK-like)"/>
    <property type="match status" value="1"/>
</dbReference>
<dbReference type="PROSITE" id="PS00108">
    <property type="entry name" value="PROTEIN_KINASE_ST"/>
    <property type="match status" value="1"/>
</dbReference>
<dbReference type="Gene3D" id="3.30.200.20">
    <property type="entry name" value="Phosphorylase Kinase, domain 1"/>
    <property type="match status" value="1"/>
</dbReference>
<gene>
    <name evidence="7" type="ORF">AQJ64_38660</name>
</gene>
<dbReference type="InterPro" id="IPR011009">
    <property type="entry name" value="Kinase-like_dom_sf"/>
</dbReference>
<feature type="binding site" evidence="5">
    <location>
        <position position="32"/>
    </location>
    <ligand>
        <name>ATP</name>
        <dbReference type="ChEBI" id="CHEBI:30616"/>
    </ligand>
</feature>